<dbReference type="Proteomes" id="UP001165341">
    <property type="component" value="Unassembled WGS sequence"/>
</dbReference>
<feature type="transmembrane region" description="Helical" evidence="1">
    <location>
        <begin position="79"/>
        <end position="104"/>
    </location>
</feature>
<dbReference type="InterPro" id="IPR046124">
    <property type="entry name" value="DUF6121"/>
</dbReference>
<evidence type="ECO:0000256" key="1">
    <source>
        <dbReference type="SAM" id="Phobius"/>
    </source>
</evidence>
<feature type="transmembrane region" description="Helical" evidence="1">
    <location>
        <begin position="46"/>
        <end position="67"/>
    </location>
</feature>
<sequence>MREYQRYAAVVAVFAAVLYAALLVAGFGMISLLADIEVIPVTDAGPLVGPGMAAAAVLLVFALLLWLGLRASPRRQRVALGYAAGTGIAAFLGFVAAGSVLYLLGTGPLFSGLTFAAAVLREPFAATTGILAFVVTLLYSLVLASRMNEHGRPLWPWERPDE</sequence>
<keyword evidence="1" id="KW-0812">Transmembrane</keyword>
<protein>
    <submittedName>
        <fullName evidence="2">DUF6121 family protein</fullName>
    </submittedName>
</protein>
<dbReference type="Pfam" id="PF19616">
    <property type="entry name" value="DUF6121"/>
    <property type="match status" value="1"/>
</dbReference>
<keyword evidence="1" id="KW-1133">Transmembrane helix</keyword>
<evidence type="ECO:0000313" key="3">
    <source>
        <dbReference type="Proteomes" id="UP001165341"/>
    </source>
</evidence>
<feature type="transmembrane region" description="Helical" evidence="1">
    <location>
        <begin position="7"/>
        <end position="34"/>
    </location>
</feature>
<accession>A0AA41UIZ8</accession>
<organism evidence="2 3">
    <name type="scientific">Cryobacterium zhongshanensis</name>
    <dbReference type="NCBI Taxonomy" id="2928153"/>
    <lineage>
        <taxon>Bacteria</taxon>
        <taxon>Bacillati</taxon>
        <taxon>Actinomycetota</taxon>
        <taxon>Actinomycetes</taxon>
        <taxon>Micrococcales</taxon>
        <taxon>Microbacteriaceae</taxon>
        <taxon>Cryobacterium</taxon>
    </lineage>
</organism>
<comment type="caution">
    <text evidence="2">The sequence shown here is derived from an EMBL/GenBank/DDBJ whole genome shotgun (WGS) entry which is preliminary data.</text>
</comment>
<evidence type="ECO:0000313" key="2">
    <source>
        <dbReference type="EMBL" id="MCI4656466.1"/>
    </source>
</evidence>
<gene>
    <name evidence="2" type="ORF">MQH31_01390</name>
</gene>
<keyword evidence="1" id="KW-0472">Membrane</keyword>
<dbReference type="EMBL" id="JALGAR010000001">
    <property type="protein sequence ID" value="MCI4656466.1"/>
    <property type="molecule type" value="Genomic_DNA"/>
</dbReference>
<feature type="transmembrane region" description="Helical" evidence="1">
    <location>
        <begin position="124"/>
        <end position="144"/>
    </location>
</feature>
<reference evidence="2" key="1">
    <citation type="submission" date="2022-03" db="EMBL/GenBank/DDBJ databases">
        <title>Cryobacterium sp. nov. strain ZS14-85, isolated from Antarctic soil.</title>
        <authorList>
            <person name="Li J."/>
            <person name="Niu G."/>
        </authorList>
    </citation>
    <scope>NUCLEOTIDE SEQUENCE</scope>
    <source>
        <strain evidence="2">ZS14-85</strain>
    </source>
</reference>
<proteinExistence type="predicted"/>
<keyword evidence="3" id="KW-1185">Reference proteome</keyword>
<dbReference type="AlphaFoldDB" id="A0AA41UIZ8"/>
<dbReference type="RefSeq" id="WP_243010657.1">
    <property type="nucleotide sequence ID" value="NZ_JALGAR010000001.1"/>
</dbReference>
<name>A0AA41UIZ8_9MICO</name>